<dbReference type="GO" id="GO:0005886">
    <property type="term" value="C:plasma membrane"/>
    <property type="evidence" value="ECO:0007669"/>
    <property type="project" value="UniProtKB-UniRule"/>
</dbReference>
<dbReference type="Proteomes" id="UP000008387">
    <property type="component" value="Chromosome"/>
</dbReference>
<dbReference type="PANTHER" id="PTHR30518:SF2">
    <property type="entry name" value="ENDOLYTIC MUREIN TRANSGLYCOSYLASE"/>
    <property type="match status" value="1"/>
</dbReference>
<accession>F8KP83</accession>
<evidence type="ECO:0000256" key="1">
    <source>
        <dbReference type="ARBA" id="ARBA00022475"/>
    </source>
</evidence>
<keyword evidence="3 7" id="KW-1133">Transmembrane helix</keyword>
<keyword evidence="9" id="KW-1185">Reference proteome</keyword>
<gene>
    <name evidence="7" type="primary">mltG</name>
    <name evidence="8" type="ordered locus">HBZC1_16040</name>
</gene>
<keyword evidence="1 7" id="KW-1003">Cell membrane</keyword>
<evidence type="ECO:0000256" key="6">
    <source>
        <dbReference type="ARBA" id="ARBA00023316"/>
    </source>
</evidence>
<dbReference type="AlphaFoldDB" id="F8KP83"/>
<feature type="site" description="Important for catalytic activity" evidence="7">
    <location>
        <position position="193"/>
    </location>
</feature>
<dbReference type="GO" id="GO:0008932">
    <property type="term" value="F:lytic endotransglycosylase activity"/>
    <property type="evidence" value="ECO:0007669"/>
    <property type="project" value="UniProtKB-UniRule"/>
</dbReference>
<keyword evidence="7" id="KW-0997">Cell inner membrane</keyword>
<evidence type="ECO:0000256" key="7">
    <source>
        <dbReference type="HAMAP-Rule" id="MF_02065"/>
    </source>
</evidence>
<dbReference type="RefSeq" id="WP_013890985.1">
    <property type="nucleotide sequence ID" value="NC_015674.1"/>
</dbReference>
<comment type="function">
    <text evidence="7">Functions as a peptidoglycan terminase that cleaves nascent peptidoglycan strands endolytically to terminate their elongation.</text>
</comment>
<dbReference type="Gene3D" id="3.30.160.60">
    <property type="entry name" value="Classic Zinc Finger"/>
    <property type="match status" value="1"/>
</dbReference>
<evidence type="ECO:0000256" key="5">
    <source>
        <dbReference type="ARBA" id="ARBA00023239"/>
    </source>
</evidence>
<dbReference type="GO" id="GO:0009252">
    <property type="term" value="P:peptidoglycan biosynthetic process"/>
    <property type="evidence" value="ECO:0007669"/>
    <property type="project" value="UniProtKB-UniRule"/>
</dbReference>
<evidence type="ECO:0000256" key="4">
    <source>
        <dbReference type="ARBA" id="ARBA00023136"/>
    </source>
</evidence>
<name>F8KP83_HELBC</name>
<dbReference type="EMBL" id="FR871757">
    <property type="protein sequence ID" value="CCB80590.1"/>
    <property type="molecule type" value="Genomic_DNA"/>
</dbReference>
<evidence type="ECO:0000256" key="3">
    <source>
        <dbReference type="ARBA" id="ARBA00022989"/>
    </source>
</evidence>
<protein>
    <recommendedName>
        <fullName evidence="7">Endolytic murein transglycosylase</fullName>
        <ecNumber evidence="7">4.2.2.29</ecNumber>
    </recommendedName>
    <alternativeName>
        <fullName evidence="7">Peptidoglycan lytic transglycosylase</fullName>
    </alternativeName>
    <alternativeName>
        <fullName evidence="7">Peptidoglycan polymerization terminase</fullName>
    </alternativeName>
</protein>
<sequence>MVALSMVLSLVFYLSIPIKSYQAIYVPSGPLQKLTHEGLGLNRLDVFILRAMSALGVWKRPKSGYIFIPTNNQGYTSKGDFLYALSLSKAFYQNATLIPGETLYFFLQKLAQTFHLKVSDLQKAYEIHAPYKEAGIVPDTYRFAVGVSADKLIEHLIKHASNYYQNLSHKLLGHYDPKQWEKTLIIASIIQKEAANTQEMPLIAGVIFNRLHKNMPLQMDGSLNYGKYSHTKVTRERILEDTSSYNTYKHKGLPKDPVGSVSEPAIKAALFPAKTKYLYFVKNKAGVHVFSQHYRDHVRNIHLSNP</sequence>
<proteinExistence type="inferred from homology"/>
<dbReference type="HAMAP" id="MF_02065">
    <property type="entry name" value="MltG"/>
    <property type="match status" value="1"/>
</dbReference>
<dbReference type="STRING" id="1002804.HBZC1_16040"/>
<dbReference type="GO" id="GO:0071555">
    <property type="term" value="P:cell wall organization"/>
    <property type="evidence" value="ECO:0007669"/>
    <property type="project" value="UniProtKB-KW"/>
</dbReference>
<organism evidence="8 9">
    <name type="scientific">Helicobacter bizzozeronii (strain CIII-1)</name>
    <dbReference type="NCBI Taxonomy" id="1002804"/>
    <lineage>
        <taxon>Bacteria</taxon>
        <taxon>Pseudomonadati</taxon>
        <taxon>Campylobacterota</taxon>
        <taxon>Epsilonproteobacteria</taxon>
        <taxon>Campylobacterales</taxon>
        <taxon>Helicobacteraceae</taxon>
        <taxon>Helicobacter</taxon>
    </lineage>
</organism>
<comment type="catalytic activity">
    <reaction evidence="7">
        <text>a peptidoglycan chain = a peptidoglycan chain with N-acetyl-1,6-anhydromuramyl-[peptide] at the reducing end + a peptidoglycan chain with N-acetylglucosamine at the non-reducing end.</text>
        <dbReference type="EC" id="4.2.2.29"/>
    </reaction>
</comment>
<dbReference type="HOGENOM" id="CLU_025574_2_2_7"/>
<reference evidence="8 9" key="1">
    <citation type="journal article" date="2011" name="J. Bacteriol.">
        <title>Genome sequence of Helicobacter bizzozeronii strain CIII-1, an isolate from human gastric mucosa.</title>
        <authorList>
            <person name="Schott T."/>
            <person name="Rossi M."/>
            <person name="Hanninen M.L."/>
        </authorList>
    </citation>
    <scope>NUCLEOTIDE SEQUENCE [LARGE SCALE GENOMIC DNA]</scope>
    <source>
        <strain evidence="8 9">CIII-1</strain>
    </source>
</reference>
<keyword evidence="5 7" id="KW-0456">Lyase</keyword>
<keyword evidence="4 7" id="KW-0472">Membrane</keyword>
<dbReference type="PANTHER" id="PTHR30518">
    <property type="entry name" value="ENDOLYTIC MUREIN TRANSGLYCOSYLASE"/>
    <property type="match status" value="1"/>
</dbReference>
<dbReference type="eggNOG" id="COG1559">
    <property type="taxonomic scope" value="Bacteria"/>
</dbReference>
<dbReference type="KEGG" id="hbi:HBZC1_16040"/>
<keyword evidence="6 7" id="KW-0961">Cell wall biogenesis/degradation</keyword>
<dbReference type="NCBIfam" id="TIGR00247">
    <property type="entry name" value="endolytic transglycosylase MltG"/>
    <property type="match status" value="1"/>
</dbReference>
<evidence type="ECO:0000313" key="8">
    <source>
        <dbReference type="EMBL" id="CCB80590.1"/>
    </source>
</evidence>
<evidence type="ECO:0000313" key="9">
    <source>
        <dbReference type="Proteomes" id="UP000008387"/>
    </source>
</evidence>
<keyword evidence="2 7" id="KW-0812">Transmembrane</keyword>
<dbReference type="EC" id="4.2.2.29" evidence="7"/>
<comment type="similarity">
    <text evidence="7">Belongs to the transglycosylase MltG family.</text>
</comment>
<dbReference type="Pfam" id="PF02618">
    <property type="entry name" value="YceG"/>
    <property type="match status" value="1"/>
</dbReference>
<dbReference type="InterPro" id="IPR003770">
    <property type="entry name" value="MLTG-like"/>
</dbReference>
<evidence type="ECO:0000256" key="2">
    <source>
        <dbReference type="ARBA" id="ARBA00022692"/>
    </source>
</evidence>